<accession>A0ABV5KJ08</accession>
<dbReference type="Gene3D" id="3.30.420.40">
    <property type="match status" value="1"/>
</dbReference>
<evidence type="ECO:0000313" key="3">
    <source>
        <dbReference type="EMBL" id="MFB9325206.1"/>
    </source>
</evidence>
<dbReference type="InterPro" id="IPR043129">
    <property type="entry name" value="ATPase_NBD"/>
</dbReference>
<dbReference type="EMBL" id="JBHMDO010000009">
    <property type="protein sequence ID" value="MFB9325206.1"/>
    <property type="molecule type" value="Genomic_DNA"/>
</dbReference>
<feature type="transmembrane region" description="Helical" evidence="2">
    <location>
        <begin position="327"/>
        <end position="351"/>
    </location>
</feature>
<evidence type="ECO:0000313" key="4">
    <source>
        <dbReference type="Proteomes" id="UP001589747"/>
    </source>
</evidence>
<name>A0ABV5KJ08_9BACL</name>
<keyword evidence="4" id="KW-1185">Reference proteome</keyword>
<proteinExistence type="predicted"/>
<gene>
    <name evidence="3" type="primary">pilM</name>
    <name evidence="3" type="ORF">ACFFSY_04645</name>
</gene>
<evidence type="ECO:0000256" key="2">
    <source>
        <dbReference type="SAM" id="Phobius"/>
    </source>
</evidence>
<sequence>MLSIGTKKIGITFDQTGVRFAALRKKKEWEIERTGFLPLPEGLIVEDQILNPESIQVALKQWVKEQKLAGASVTFSVPTSLIIVRKMKIPTTNVKELRHLVELEVETTLHLPFEDPVYDFVRVGMDEDSTQVLIFAAPSKWIATCAELLHNAGLRVKGADLAASALAKLVFVDQVQPATETMIVHIGESVLDIYMFHEGNPVFMRAINLNETVGHKEGKLNELQVAEVTAELSRMLNFYQFGLHEGASRISRTILAGPANSRAALLTALRESQPEMSVSEASYQALEASGGLDDGIESFLVACGLALPNERYFHVNLMPRVDREARIFPAVLGGTLVLWALLFGLTSYMYMSNKGEIADNTELMSQLNDEIALLQNELSSGSSNASINPLATIQAIKSQQRDVVGIVAEMQTRLPKGAILGTVNYSASGEIAVSAGFMTLQDASRYLFDLRRMSFVAEATMGSIIKEEQTATLRTGEDAELRKPYSASFAITMRSLNAVGEGGTDGTVE</sequence>
<keyword evidence="2" id="KW-0812">Transmembrane</keyword>
<dbReference type="PANTHER" id="PTHR32432">
    <property type="entry name" value="CELL DIVISION PROTEIN FTSA-RELATED"/>
    <property type="match status" value="1"/>
</dbReference>
<reference evidence="3 4" key="1">
    <citation type="submission" date="2024-09" db="EMBL/GenBank/DDBJ databases">
        <authorList>
            <person name="Sun Q."/>
            <person name="Mori K."/>
        </authorList>
    </citation>
    <scope>NUCLEOTIDE SEQUENCE [LARGE SCALE GENOMIC DNA]</scope>
    <source>
        <strain evidence="3 4">TISTR 2452</strain>
    </source>
</reference>
<dbReference type="PANTHER" id="PTHR32432:SF3">
    <property type="entry name" value="ETHANOLAMINE UTILIZATION PROTEIN EUTJ"/>
    <property type="match status" value="1"/>
</dbReference>
<keyword evidence="2" id="KW-0472">Membrane</keyword>
<dbReference type="InterPro" id="IPR005883">
    <property type="entry name" value="PilM"/>
</dbReference>
<dbReference type="SUPFAM" id="SSF53067">
    <property type="entry name" value="Actin-like ATPase domain"/>
    <property type="match status" value="1"/>
</dbReference>
<protein>
    <submittedName>
        <fullName evidence="3">Type IV pilus biogenesis protein PilM</fullName>
    </submittedName>
</protein>
<comment type="caution">
    <text evidence="3">The sequence shown here is derived from an EMBL/GenBank/DDBJ whole genome shotgun (WGS) entry which is preliminary data.</text>
</comment>
<keyword evidence="1" id="KW-0175">Coiled coil</keyword>
<dbReference type="InterPro" id="IPR050696">
    <property type="entry name" value="FtsA/MreB"/>
</dbReference>
<organism evidence="3 4">
    <name type="scientific">Paenibacillus aurantiacus</name>
    <dbReference type="NCBI Taxonomy" id="1936118"/>
    <lineage>
        <taxon>Bacteria</taxon>
        <taxon>Bacillati</taxon>
        <taxon>Bacillota</taxon>
        <taxon>Bacilli</taxon>
        <taxon>Bacillales</taxon>
        <taxon>Paenibacillaceae</taxon>
        <taxon>Paenibacillus</taxon>
    </lineage>
</organism>
<dbReference type="Proteomes" id="UP001589747">
    <property type="component" value="Unassembled WGS sequence"/>
</dbReference>
<feature type="coiled-coil region" evidence="1">
    <location>
        <begin position="357"/>
        <end position="384"/>
    </location>
</feature>
<dbReference type="RefSeq" id="WP_377490589.1">
    <property type="nucleotide sequence ID" value="NZ_JBHMDO010000009.1"/>
</dbReference>
<dbReference type="Pfam" id="PF11104">
    <property type="entry name" value="PilM_2"/>
    <property type="match status" value="1"/>
</dbReference>
<evidence type="ECO:0000256" key="1">
    <source>
        <dbReference type="SAM" id="Coils"/>
    </source>
</evidence>
<keyword evidence="2" id="KW-1133">Transmembrane helix</keyword>